<dbReference type="InterPro" id="IPR005828">
    <property type="entry name" value="MFS_sugar_transport-like"/>
</dbReference>
<dbReference type="Pfam" id="PF07690">
    <property type="entry name" value="MFS_1"/>
    <property type="match status" value="1"/>
</dbReference>
<dbReference type="PANTHER" id="PTHR23511">
    <property type="entry name" value="SYNAPTIC VESICLE GLYCOPROTEIN 2"/>
    <property type="match status" value="1"/>
</dbReference>
<feature type="transmembrane region" description="Helical" evidence="7">
    <location>
        <begin position="376"/>
        <end position="399"/>
    </location>
</feature>
<dbReference type="InterPro" id="IPR011701">
    <property type="entry name" value="MFS"/>
</dbReference>
<dbReference type="RefSeq" id="XP_026472468.1">
    <property type="nucleotide sequence ID" value="XM_026616683.1"/>
</dbReference>
<reference evidence="9" key="1">
    <citation type="journal article" date="2004" name="Insect Mol. Biol.">
        <title>Identification of two cDNAs encoding synaptic vesicle protein 2 (SV2)-like proteins from epithelial tissues in the cat flea, Ctenocephalides felis.</title>
        <authorList>
            <person name="Walmsley S.J."/>
            <person name="Gaines P.J."/>
        </authorList>
    </citation>
    <scope>NUCLEOTIDE SEQUENCE</scope>
</reference>
<dbReference type="InterPro" id="IPR020846">
    <property type="entry name" value="MFS_dom"/>
</dbReference>
<dbReference type="GO" id="GO:0016020">
    <property type="term" value="C:membrane"/>
    <property type="evidence" value="ECO:0007669"/>
    <property type="project" value="UniProtKB-SubCell"/>
</dbReference>
<evidence type="ECO:0000256" key="2">
    <source>
        <dbReference type="ARBA" id="ARBA00008335"/>
    </source>
</evidence>
<dbReference type="PROSITE" id="PS50850">
    <property type="entry name" value="MFS"/>
    <property type="match status" value="1"/>
</dbReference>
<name>Q6U1H2_CTEFE</name>
<feature type="transmembrane region" description="Helical" evidence="7">
    <location>
        <begin position="34"/>
        <end position="54"/>
    </location>
</feature>
<dbReference type="GeneID" id="113376676"/>
<dbReference type="GO" id="GO:0022857">
    <property type="term" value="F:transmembrane transporter activity"/>
    <property type="evidence" value="ECO:0007669"/>
    <property type="project" value="InterPro"/>
</dbReference>
<feature type="transmembrane region" description="Helical" evidence="7">
    <location>
        <begin position="433"/>
        <end position="452"/>
    </location>
</feature>
<comment type="similarity">
    <text evidence="2">Belongs to the major facilitator superfamily.</text>
</comment>
<dbReference type="PANTHER" id="PTHR23511:SF37">
    <property type="entry name" value="MAJOR FACILITATOR SUPERFAMILY (MFS) PROFILE DOMAIN-CONTAINING PROTEIN-RELATED"/>
    <property type="match status" value="1"/>
</dbReference>
<feature type="transmembrane region" description="Helical" evidence="7">
    <location>
        <begin position="131"/>
        <end position="148"/>
    </location>
</feature>
<dbReference type="AlphaFoldDB" id="Q6U1H2"/>
<evidence type="ECO:0000256" key="4">
    <source>
        <dbReference type="ARBA" id="ARBA00022692"/>
    </source>
</evidence>
<proteinExistence type="evidence at transcript level"/>
<keyword evidence="3" id="KW-0813">Transport</keyword>
<dbReference type="SUPFAM" id="SSF103473">
    <property type="entry name" value="MFS general substrate transporter"/>
    <property type="match status" value="1"/>
</dbReference>
<feature type="transmembrane region" description="Helical" evidence="7">
    <location>
        <begin position="74"/>
        <end position="94"/>
    </location>
</feature>
<feature type="transmembrane region" description="Helical" evidence="7">
    <location>
        <begin position="106"/>
        <end position="125"/>
    </location>
</feature>
<evidence type="ECO:0000256" key="6">
    <source>
        <dbReference type="ARBA" id="ARBA00023136"/>
    </source>
</evidence>
<dbReference type="Gene3D" id="1.20.1250.20">
    <property type="entry name" value="MFS general substrate transporter like domains"/>
    <property type="match status" value="1"/>
</dbReference>
<dbReference type="Pfam" id="PF00083">
    <property type="entry name" value="Sugar_tr"/>
    <property type="match status" value="1"/>
</dbReference>
<accession>Q6U1H2</accession>
<feature type="transmembrane region" description="Helical" evidence="7">
    <location>
        <begin position="160"/>
        <end position="183"/>
    </location>
</feature>
<keyword evidence="4 7" id="KW-0812">Transmembrane</keyword>
<feature type="domain" description="Major facilitator superfamily (MFS) profile" evidence="8">
    <location>
        <begin position="34"/>
        <end position="516"/>
    </location>
</feature>
<evidence type="ECO:0000256" key="7">
    <source>
        <dbReference type="SAM" id="Phobius"/>
    </source>
</evidence>
<feature type="transmembrane region" description="Helical" evidence="7">
    <location>
        <begin position="464"/>
        <end position="486"/>
    </location>
</feature>
<evidence type="ECO:0000313" key="9">
    <source>
        <dbReference type="EMBL" id="AAQ88394.1"/>
    </source>
</evidence>
<evidence type="ECO:0000256" key="1">
    <source>
        <dbReference type="ARBA" id="ARBA00004141"/>
    </source>
</evidence>
<sequence length="530" mass="58698">MDSNTGIQIIASKEPKPRQFEDALALTGFGKFNYLLLVVSGCVLVCVLMETLGMSFVVPSAQCDLELTTKQKGILSAIAFIGIISSSHLWGFLADTRGRRKVIMPTLLLAFFCTLASSFVNSVWLFILLRYFNGFFVSGGSATIYAYLGEFHNPRHRSRAIMGASSIFGFACLALPTVAWLIINQKWSFYIDFLGYTYKPWRLYMVACGLPSLLCCFALWKLPESPKFLMNQGRNEEARQIIAKMYRINTGKPESEFPVSSILDEYPGVDGENTNKTKKSFLRTVWDQTAPLFMGEHMKKTLIACTLQFGIFATSNGMYMWFPDIISKMTEFQNAHPGVPSTICYVVQNSSMLRADDFIDTTNSTTECKDTMEEQAFMHSLMLEAGYAIGFPIIGAIINSVGKLPILVFVMVSCGICGIICAFIEHLTIASYLYLWLLVCGIAVTVVNAALVDLYPTQLRAMAVCISLMMGRLGSVVGSNVVGIILDYNCDLTFLISGTSLIACGVIAFFIPNIYQKQVDRRTSIASYGP</sequence>
<protein>
    <submittedName>
        <fullName evidence="9">SV2-like protein 1</fullName>
    </submittedName>
</protein>
<dbReference type="KEGG" id="cfel:113376676"/>
<feature type="transmembrane region" description="Helical" evidence="7">
    <location>
        <begin position="406"/>
        <end position="427"/>
    </location>
</feature>
<keyword evidence="5 7" id="KW-1133">Transmembrane helix</keyword>
<evidence type="ECO:0000256" key="5">
    <source>
        <dbReference type="ARBA" id="ARBA00022989"/>
    </source>
</evidence>
<dbReference type="InterPro" id="IPR036259">
    <property type="entry name" value="MFS_trans_sf"/>
</dbReference>
<feature type="transmembrane region" description="Helical" evidence="7">
    <location>
        <begin position="203"/>
        <end position="220"/>
    </location>
</feature>
<evidence type="ECO:0000256" key="3">
    <source>
        <dbReference type="ARBA" id="ARBA00022448"/>
    </source>
</evidence>
<comment type="subcellular location">
    <subcellularLocation>
        <location evidence="1">Membrane</location>
        <topology evidence="1">Multi-pass membrane protein</topology>
    </subcellularLocation>
</comment>
<evidence type="ECO:0000259" key="8">
    <source>
        <dbReference type="PROSITE" id="PS50850"/>
    </source>
</evidence>
<dbReference type="OrthoDB" id="10262656at2759"/>
<dbReference type="RefSeq" id="XP_026472467.1">
    <property type="nucleotide sequence ID" value="XM_026616682.1"/>
</dbReference>
<feature type="transmembrane region" description="Helical" evidence="7">
    <location>
        <begin position="492"/>
        <end position="515"/>
    </location>
</feature>
<feature type="transmembrane region" description="Helical" evidence="7">
    <location>
        <begin position="302"/>
        <end position="322"/>
    </location>
</feature>
<keyword evidence="6 7" id="KW-0472">Membrane</keyword>
<dbReference type="EMBL" id="AY380837">
    <property type="protein sequence ID" value="AAQ88394.1"/>
    <property type="molecule type" value="mRNA"/>
</dbReference>
<organism evidence="9">
    <name type="scientific">Ctenocephalides felis</name>
    <name type="common">Cat flea</name>
    <dbReference type="NCBI Taxonomy" id="7515"/>
    <lineage>
        <taxon>Eukaryota</taxon>
        <taxon>Metazoa</taxon>
        <taxon>Ecdysozoa</taxon>
        <taxon>Arthropoda</taxon>
        <taxon>Hexapoda</taxon>
        <taxon>Insecta</taxon>
        <taxon>Pterygota</taxon>
        <taxon>Neoptera</taxon>
        <taxon>Endopterygota</taxon>
        <taxon>Siphonaptera</taxon>
        <taxon>Pulicidae</taxon>
        <taxon>Archaeopsyllinae</taxon>
        <taxon>Ctenocephalides</taxon>
    </lineage>
</organism>